<accession>A0ACA9Q7M9</accession>
<protein>
    <submittedName>
        <fullName evidence="1">628_t:CDS:1</fullName>
    </submittedName>
</protein>
<gene>
    <name evidence="1" type="ORF">DHETER_LOCUS14038</name>
</gene>
<evidence type="ECO:0000313" key="2">
    <source>
        <dbReference type="Proteomes" id="UP000789702"/>
    </source>
</evidence>
<sequence>ERLEKETEWNRFFKYQTLTNCIGITSVGSEMFPVISHVMMEYLTPHILSVEYVEIAQCLYFNAIRTGVEIVDSYNE</sequence>
<organism evidence="1 2">
    <name type="scientific">Dentiscutata heterogama</name>
    <dbReference type="NCBI Taxonomy" id="1316150"/>
    <lineage>
        <taxon>Eukaryota</taxon>
        <taxon>Fungi</taxon>
        <taxon>Fungi incertae sedis</taxon>
        <taxon>Mucoromycota</taxon>
        <taxon>Glomeromycotina</taxon>
        <taxon>Glomeromycetes</taxon>
        <taxon>Diversisporales</taxon>
        <taxon>Gigasporaceae</taxon>
        <taxon>Dentiscutata</taxon>
    </lineage>
</organism>
<reference evidence="1" key="1">
    <citation type="submission" date="2021-06" db="EMBL/GenBank/DDBJ databases">
        <authorList>
            <person name="Kallberg Y."/>
            <person name="Tangrot J."/>
            <person name="Rosling A."/>
        </authorList>
    </citation>
    <scope>NUCLEOTIDE SEQUENCE</scope>
    <source>
        <strain evidence="1">IL203A</strain>
    </source>
</reference>
<comment type="caution">
    <text evidence="1">The sequence shown here is derived from an EMBL/GenBank/DDBJ whole genome shotgun (WGS) entry which is preliminary data.</text>
</comment>
<dbReference type="Proteomes" id="UP000789702">
    <property type="component" value="Unassembled WGS sequence"/>
</dbReference>
<feature type="non-terminal residue" evidence="1">
    <location>
        <position position="1"/>
    </location>
</feature>
<dbReference type="EMBL" id="CAJVPU010041210">
    <property type="protein sequence ID" value="CAG8740930.1"/>
    <property type="molecule type" value="Genomic_DNA"/>
</dbReference>
<feature type="non-terminal residue" evidence="1">
    <location>
        <position position="76"/>
    </location>
</feature>
<name>A0ACA9Q7M9_9GLOM</name>
<proteinExistence type="predicted"/>
<evidence type="ECO:0000313" key="1">
    <source>
        <dbReference type="EMBL" id="CAG8740930.1"/>
    </source>
</evidence>
<keyword evidence="2" id="KW-1185">Reference proteome</keyword>